<keyword evidence="1" id="KW-0732">Signal</keyword>
<reference evidence="2" key="2">
    <citation type="journal article" date="2015" name="Data Brief">
        <title>Shoot transcriptome of the giant reed, Arundo donax.</title>
        <authorList>
            <person name="Barrero R.A."/>
            <person name="Guerrero F.D."/>
            <person name="Moolhuijzen P."/>
            <person name="Goolsby J.A."/>
            <person name="Tidwell J."/>
            <person name="Bellgard S.E."/>
            <person name="Bellgard M.I."/>
        </authorList>
    </citation>
    <scope>NUCLEOTIDE SEQUENCE</scope>
    <source>
        <tissue evidence="2">Shoot tissue taken approximately 20 cm above the soil surface</tissue>
    </source>
</reference>
<organism evidence="2">
    <name type="scientific">Arundo donax</name>
    <name type="common">Giant reed</name>
    <name type="synonym">Donax arundinaceus</name>
    <dbReference type="NCBI Taxonomy" id="35708"/>
    <lineage>
        <taxon>Eukaryota</taxon>
        <taxon>Viridiplantae</taxon>
        <taxon>Streptophyta</taxon>
        <taxon>Embryophyta</taxon>
        <taxon>Tracheophyta</taxon>
        <taxon>Spermatophyta</taxon>
        <taxon>Magnoliopsida</taxon>
        <taxon>Liliopsida</taxon>
        <taxon>Poales</taxon>
        <taxon>Poaceae</taxon>
        <taxon>PACMAD clade</taxon>
        <taxon>Arundinoideae</taxon>
        <taxon>Arundineae</taxon>
        <taxon>Arundo</taxon>
    </lineage>
</organism>
<evidence type="ECO:0000313" key="2">
    <source>
        <dbReference type="EMBL" id="JAD37867.1"/>
    </source>
</evidence>
<name>A0A0A8ZSR1_ARUDO</name>
<proteinExistence type="predicted"/>
<protein>
    <submittedName>
        <fullName evidence="2">Uncharacterized protein</fullName>
    </submittedName>
</protein>
<dbReference type="AlphaFoldDB" id="A0A0A8ZSR1"/>
<dbReference type="EMBL" id="GBRH01260028">
    <property type="protein sequence ID" value="JAD37867.1"/>
    <property type="molecule type" value="Transcribed_RNA"/>
</dbReference>
<evidence type="ECO:0000256" key="1">
    <source>
        <dbReference type="SAM" id="SignalP"/>
    </source>
</evidence>
<sequence>MLHLLFLGLFWHCLCLCPQDCR</sequence>
<feature type="signal peptide" evidence="1">
    <location>
        <begin position="1"/>
        <end position="15"/>
    </location>
</feature>
<accession>A0A0A8ZSR1</accession>
<reference evidence="2" key="1">
    <citation type="submission" date="2014-09" db="EMBL/GenBank/DDBJ databases">
        <authorList>
            <person name="Magalhaes I.L.F."/>
            <person name="Oliveira U."/>
            <person name="Santos F.R."/>
            <person name="Vidigal T.H.D.A."/>
            <person name="Brescovit A.D."/>
            <person name="Santos A.J."/>
        </authorList>
    </citation>
    <scope>NUCLEOTIDE SEQUENCE</scope>
    <source>
        <tissue evidence="2">Shoot tissue taken approximately 20 cm above the soil surface</tissue>
    </source>
</reference>
<feature type="chain" id="PRO_5012249410" evidence="1">
    <location>
        <begin position="16"/>
        <end position="22"/>
    </location>
</feature>